<comment type="catalytic activity">
    <reaction evidence="1">
        <text>ATP + protein L-histidine = ADP + protein N-phospho-L-histidine.</text>
        <dbReference type="EC" id="2.7.13.3"/>
    </reaction>
</comment>
<evidence type="ECO:0000256" key="6">
    <source>
        <dbReference type="ARBA" id="ARBA00022692"/>
    </source>
</evidence>
<dbReference type="InterPro" id="IPR003661">
    <property type="entry name" value="HisK_dim/P_dom"/>
</dbReference>
<dbReference type="Pfam" id="PF02518">
    <property type="entry name" value="HATPase_c"/>
    <property type="match status" value="1"/>
</dbReference>
<dbReference type="InterPro" id="IPR005467">
    <property type="entry name" value="His_kinase_dom"/>
</dbReference>
<dbReference type="InterPro" id="IPR003660">
    <property type="entry name" value="HAMP_dom"/>
</dbReference>
<dbReference type="RefSeq" id="WP_173844669.1">
    <property type="nucleotide sequence ID" value="NZ_JAAIMP010000017.1"/>
</dbReference>
<dbReference type="InterPro" id="IPR036097">
    <property type="entry name" value="HisK_dim/P_sf"/>
</dbReference>
<dbReference type="Gene3D" id="6.10.340.10">
    <property type="match status" value="1"/>
</dbReference>
<dbReference type="InterPro" id="IPR003594">
    <property type="entry name" value="HATPase_dom"/>
</dbReference>
<evidence type="ECO:0000256" key="9">
    <source>
        <dbReference type="ARBA" id="ARBA00023012"/>
    </source>
</evidence>
<comment type="function">
    <text evidence="12">Member of the two-component regulatory system HssS/HssR involved in intracellular heme homeostasis and tempering of staphylococcal virulence. HssS functions as a heme sensor histidine kinase which is autophosphorylated at a histidine residue and transfers its phosphate group to an aspartate residue of HssR. HssR/HssS activates the expression of hrtAB, an efflux pump, in response to extracellular heme, hemin, hemoglobin or blood.</text>
</comment>
<evidence type="ECO:0000256" key="2">
    <source>
        <dbReference type="ARBA" id="ARBA00004141"/>
    </source>
</evidence>
<dbReference type="InterPro" id="IPR036890">
    <property type="entry name" value="HATPase_C_sf"/>
</dbReference>
<comment type="caution">
    <text evidence="17">The sequence shown here is derived from an EMBL/GenBank/DDBJ whole genome shotgun (WGS) entry which is preliminary data.</text>
</comment>
<dbReference type="Proteomes" id="UP001193756">
    <property type="component" value="Unassembled WGS sequence"/>
</dbReference>
<reference evidence="17" key="2">
    <citation type="submission" date="2020-02" db="EMBL/GenBank/DDBJ databases">
        <authorList>
            <person name="Littmann E."/>
            <person name="Sorbara M."/>
        </authorList>
    </citation>
    <scope>NUCLEOTIDE SEQUENCE</scope>
    <source>
        <strain evidence="17">MSK.16.45</strain>
    </source>
</reference>
<keyword evidence="10" id="KW-0843">Virulence</keyword>
<keyword evidence="6 14" id="KW-0812">Transmembrane</keyword>
<evidence type="ECO:0000259" key="15">
    <source>
        <dbReference type="PROSITE" id="PS50109"/>
    </source>
</evidence>
<dbReference type="PROSITE" id="PS50885">
    <property type="entry name" value="HAMP"/>
    <property type="match status" value="1"/>
</dbReference>
<comment type="subcellular location">
    <subcellularLocation>
        <location evidence="2">Membrane</location>
        <topology evidence="2">Multi-pass membrane protein</topology>
    </subcellularLocation>
</comment>
<dbReference type="SUPFAM" id="SSF158472">
    <property type="entry name" value="HAMP domain-like"/>
    <property type="match status" value="1"/>
</dbReference>
<keyword evidence="11 14" id="KW-0472">Membrane</keyword>
<keyword evidence="7 17" id="KW-0418">Kinase</keyword>
<evidence type="ECO:0000256" key="1">
    <source>
        <dbReference type="ARBA" id="ARBA00000085"/>
    </source>
</evidence>
<dbReference type="Gene3D" id="1.10.287.130">
    <property type="match status" value="1"/>
</dbReference>
<reference evidence="17" key="1">
    <citation type="journal article" date="2020" name="Cell Host Microbe">
        <title>Functional and Genomic Variation between Human-Derived Isolates of Lachnospiraceae Reveals Inter- and Intra-Species Diversity.</title>
        <authorList>
            <person name="Sorbara M.T."/>
            <person name="Littmann E.R."/>
            <person name="Fontana E."/>
            <person name="Moody T.U."/>
            <person name="Kohout C.E."/>
            <person name="Gjonbalaj M."/>
            <person name="Eaton V."/>
            <person name="Seok R."/>
            <person name="Leiner I.M."/>
            <person name="Pamer E.G."/>
        </authorList>
    </citation>
    <scope>NUCLEOTIDE SEQUENCE</scope>
    <source>
        <strain evidence="17">MSK.16.45</strain>
    </source>
</reference>
<evidence type="ECO:0000256" key="5">
    <source>
        <dbReference type="ARBA" id="ARBA00022679"/>
    </source>
</evidence>
<evidence type="ECO:0000256" key="11">
    <source>
        <dbReference type="ARBA" id="ARBA00023136"/>
    </source>
</evidence>
<dbReference type="EC" id="2.7.13.3" evidence="3"/>
<sequence length="346" mass="39407">MEYKKKKELRIRSCLTGAIWLALAFSMLISALLFAFLNHFLDLPGKIPDLGWLLIFNTLIAGLITSFINARLLEPITRLSKAMKAVSQGDFEQHLETNSRIAEIGESYQSFNVMTKELRATEMLQMDFVSNVSHEFKTPINAIEGYTMLLQGDELSQEQEGYVEKILFNTQRLSGLVGNILLLSRLENQNIPMKKTKYRLDEQIRQAFLSLEDKWTEKGIGFQVEMEEVRYVGNEGLFMHIWMNLLDNAIKFSPENGTITMFLRRENDSVQFILEDEGPGIADDAKARIFDKFYQVDGSHKAEGNGLGLALVKRIVDIAGGTIKAENREYGGCRFVVQLPIKNYNE</sequence>
<feature type="transmembrane region" description="Helical" evidence="14">
    <location>
        <begin position="52"/>
        <end position="73"/>
    </location>
</feature>
<evidence type="ECO:0000256" key="3">
    <source>
        <dbReference type="ARBA" id="ARBA00012438"/>
    </source>
</evidence>
<proteinExistence type="predicted"/>
<dbReference type="InterPro" id="IPR050398">
    <property type="entry name" value="HssS/ArlS-like"/>
</dbReference>
<dbReference type="PANTHER" id="PTHR45528">
    <property type="entry name" value="SENSOR HISTIDINE KINASE CPXA"/>
    <property type="match status" value="1"/>
</dbReference>
<dbReference type="GO" id="GO:0005886">
    <property type="term" value="C:plasma membrane"/>
    <property type="evidence" value="ECO:0007669"/>
    <property type="project" value="TreeGrafter"/>
</dbReference>
<evidence type="ECO:0000256" key="14">
    <source>
        <dbReference type="SAM" id="Phobius"/>
    </source>
</evidence>
<dbReference type="GO" id="GO:0000155">
    <property type="term" value="F:phosphorelay sensor kinase activity"/>
    <property type="evidence" value="ECO:0007669"/>
    <property type="project" value="InterPro"/>
</dbReference>
<dbReference type="CDD" id="cd06225">
    <property type="entry name" value="HAMP"/>
    <property type="match status" value="1"/>
</dbReference>
<evidence type="ECO:0000259" key="16">
    <source>
        <dbReference type="PROSITE" id="PS50885"/>
    </source>
</evidence>
<dbReference type="SUPFAM" id="SSF47384">
    <property type="entry name" value="Homodimeric domain of signal transducing histidine kinase"/>
    <property type="match status" value="1"/>
</dbReference>
<dbReference type="Pfam" id="PF00672">
    <property type="entry name" value="HAMP"/>
    <property type="match status" value="1"/>
</dbReference>
<keyword evidence="8 14" id="KW-1133">Transmembrane helix</keyword>
<evidence type="ECO:0000256" key="12">
    <source>
        <dbReference type="ARBA" id="ARBA00037219"/>
    </source>
</evidence>
<dbReference type="SUPFAM" id="SSF55874">
    <property type="entry name" value="ATPase domain of HSP90 chaperone/DNA topoisomerase II/histidine kinase"/>
    <property type="match status" value="1"/>
</dbReference>
<keyword evidence="4" id="KW-0597">Phosphoprotein</keyword>
<dbReference type="AlphaFoldDB" id="A0AAX0BQJ6"/>
<dbReference type="Gene3D" id="3.30.565.10">
    <property type="entry name" value="Histidine kinase-like ATPase, C-terminal domain"/>
    <property type="match status" value="1"/>
</dbReference>
<evidence type="ECO:0000313" key="17">
    <source>
        <dbReference type="EMBL" id="NSC77836.1"/>
    </source>
</evidence>
<feature type="transmembrane region" description="Helical" evidence="14">
    <location>
        <begin position="20"/>
        <end position="40"/>
    </location>
</feature>
<name>A0AAX0BQJ6_9FIRM</name>
<evidence type="ECO:0000313" key="18">
    <source>
        <dbReference type="Proteomes" id="UP001193756"/>
    </source>
</evidence>
<evidence type="ECO:0000256" key="13">
    <source>
        <dbReference type="ARBA" id="ARBA00040841"/>
    </source>
</evidence>
<evidence type="ECO:0000256" key="8">
    <source>
        <dbReference type="ARBA" id="ARBA00022989"/>
    </source>
</evidence>
<dbReference type="CDD" id="cd00082">
    <property type="entry name" value="HisKA"/>
    <property type="match status" value="1"/>
</dbReference>
<dbReference type="PROSITE" id="PS50109">
    <property type="entry name" value="HIS_KIN"/>
    <property type="match status" value="1"/>
</dbReference>
<gene>
    <name evidence="17" type="ORF">G4312_11220</name>
</gene>
<dbReference type="PRINTS" id="PR00344">
    <property type="entry name" value="BCTRLSENSOR"/>
</dbReference>
<dbReference type="Pfam" id="PF00512">
    <property type="entry name" value="HisKA"/>
    <property type="match status" value="1"/>
</dbReference>
<evidence type="ECO:0000256" key="4">
    <source>
        <dbReference type="ARBA" id="ARBA00022553"/>
    </source>
</evidence>
<evidence type="ECO:0000256" key="10">
    <source>
        <dbReference type="ARBA" id="ARBA00023026"/>
    </source>
</evidence>
<feature type="domain" description="HAMP" evidence="16">
    <location>
        <begin position="70"/>
        <end position="123"/>
    </location>
</feature>
<dbReference type="PANTHER" id="PTHR45528:SF11">
    <property type="entry name" value="HISTIDINE KINASE"/>
    <property type="match status" value="1"/>
</dbReference>
<keyword evidence="9" id="KW-0902">Two-component regulatory system</keyword>
<dbReference type="InterPro" id="IPR004358">
    <property type="entry name" value="Sig_transdc_His_kin-like_C"/>
</dbReference>
<organism evidence="17 18">
    <name type="scientific">Agathobacter rectalis</name>
    <dbReference type="NCBI Taxonomy" id="39491"/>
    <lineage>
        <taxon>Bacteria</taxon>
        <taxon>Bacillati</taxon>
        <taxon>Bacillota</taxon>
        <taxon>Clostridia</taxon>
        <taxon>Lachnospirales</taxon>
        <taxon>Lachnospiraceae</taxon>
        <taxon>Agathobacter</taxon>
    </lineage>
</organism>
<dbReference type="FunFam" id="3.30.565.10:FF:000006">
    <property type="entry name" value="Sensor histidine kinase WalK"/>
    <property type="match status" value="1"/>
</dbReference>
<dbReference type="SMART" id="SM00304">
    <property type="entry name" value="HAMP"/>
    <property type="match status" value="1"/>
</dbReference>
<evidence type="ECO:0000256" key="7">
    <source>
        <dbReference type="ARBA" id="ARBA00022777"/>
    </source>
</evidence>
<dbReference type="CDD" id="cd00075">
    <property type="entry name" value="HATPase"/>
    <property type="match status" value="1"/>
</dbReference>
<feature type="domain" description="Histidine kinase" evidence="15">
    <location>
        <begin position="131"/>
        <end position="343"/>
    </location>
</feature>
<dbReference type="EMBL" id="JAAIMP010000017">
    <property type="protein sequence ID" value="NSC77836.1"/>
    <property type="molecule type" value="Genomic_DNA"/>
</dbReference>
<accession>A0AAX0BQJ6</accession>
<keyword evidence="5" id="KW-0808">Transferase</keyword>
<dbReference type="SMART" id="SM00387">
    <property type="entry name" value="HATPase_c"/>
    <property type="match status" value="1"/>
</dbReference>
<protein>
    <recommendedName>
        <fullName evidence="13">Heme sensor protein HssS</fullName>
        <ecNumber evidence="3">2.7.13.3</ecNumber>
    </recommendedName>
</protein>
<dbReference type="SMART" id="SM00388">
    <property type="entry name" value="HisKA"/>
    <property type="match status" value="1"/>
</dbReference>